<organism evidence="4">
    <name type="scientific">Octactis speculum</name>
    <dbReference type="NCBI Taxonomy" id="3111310"/>
    <lineage>
        <taxon>Eukaryota</taxon>
        <taxon>Sar</taxon>
        <taxon>Stramenopiles</taxon>
        <taxon>Ochrophyta</taxon>
        <taxon>Dictyochophyceae</taxon>
        <taxon>Dictyochales</taxon>
        <taxon>Dictyochaceae</taxon>
        <taxon>Octactis</taxon>
    </lineage>
</organism>
<evidence type="ECO:0000256" key="2">
    <source>
        <dbReference type="ARBA" id="ARBA00022801"/>
    </source>
</evidence>
<dbReference type="PANTHER" id="PTHR43540">
    <property type="entry name" value="PEROXYUREIDOACRYLATE/UREIDOACRYLATE AMIDOHYDROLASE-RELATED"/>
    <property type="match status" value="1"/>
</dbReference>
<dbReference type="EMBL" id="HBGS01064576">
    <property type="protein sequence ID" value="CAD9500269.1"/>
    <property type="molecule type" value="Transcribed_RNA"/>
</dbReference>
<dbReference type="SUPFAM" id="SSF52499">
    <property type="entry name" value="Isochorismatase-like hydrolases"/>
    <property type="match status" value="1"/>
</dbReference>
<sequence length="169" mass="17677">METSGMLAKSAEVAESARRAGSKVIHAPISFAEDGSDNPNKGLGILAGCAADKLFTSGSWNADFCDTMKPEKGDFVVNGKKGLDAFPGTDLEETLKAQGVETVALAGFLTNCCVESTMRTAYEKGFNVVTLTDCTATTSAEGQKGATEGTFGMFSTPMDSTEFLSKLES</sequence>
<name>A0A7S2HTS8_9STRA</name>
<dbReference type="Pfam" id="PF00857">
    <property type="entry name" value="Isochorismatase"/>
    <property type="match status" value="1"/>
</dbReference>
<evidence type="ECO:0000259" key="3">
    <source>
        <dbReference type="Pfam" id="PF00857"/>
    </source>
</evidence>
<dbReference type="CDD" id="cd00431">
    <property type="entry name" value="cysteine_hydrolases"/>
    <property type="match status" value="1"/>
</dbReference>
<feature type="domain" description="Isochorismatase-like" evidence="3">
    <location>
        <begin position="3"/>
        <end position="161"/>
    </location>
</feature>
<accession>A0A7S2HTS8</accession>
<keyword evidence="2" id="KW-0378">Hydrolase</keyword>
<protein>
    <recommendedName>
        <fullName evidence="3">Isochorismatase-like domain-containing protein</fullName>
    </recommendedName>
</protein>
<dbReference type="InterPro" id="IPR050272">
    <property type="entry name" value="Isochorismatase-like_hydrls"/>
</dbReference>
<dbReference type="InterPro" id="IPR000868">
    <property type="entry name" value="Isochorismatase-like_dom"/>
</dbReference>
<dbReference type="GO" id="GO:0016787">
    <property type="term" value="F:hydrolase activity"/>
    <property type="evidence" value="ECO:0007669"/>
    <property type="project" value="UniProtKB-KW"/>
</dbReference>
<dbReference type="Gene3D" id="3.40.50.850">
    <property type="entry name" value="Isochorismatase-like"/>
    <property type="match status" value="1"/>
</dbReference>
<gene>
    <name evidence="4" type="ORF">DSPE1174_LOCUS33726</name>
</gene>
<comment type="similarity">
    <text evidence="1">Belongs to the isochorismatase family.</text>
</comment>
<reference evidence="4" key="1">
    <citation type="submission" date="2021-01" db="EMBL/GenBank/DDBJ databases">
        <authorList>
            <person name="Corre E."/>
            <person name="Pelletier E."/>
            <person name="Niang G."/>
            <person name="Scheremetjew M."/>
            <person name="Finn R."/>
            <person name="Kale V."/>
            <person name="Holt S."/>
            <person name="Cochrane G."/>
            <person name="Meng A."/>
            <person name="Brown T."/>
            <person name="Cohen L."/>
        </authorList>
    </citation>
    <scope>NUCLEOTIDE SEQUENCE</scope>
    <source>
        <strain evidence="4">CCMP1381</strain>
    </source>
</reference>
<dbReference type="PANTHER" id="PTHR43540:SF16">
    <property type="entry name" value="ISOCHORISMATASE-LIKE DOMAIN-CONTAINING PROTEIN"/>
    <property type="match status" value="1"/>
</dbReference>
<dbReference type="InterPro" id="IPR036380">
    <property type="entry name" value="Isochorismatase-like_sf"/>
</dbReference>
<dbReference type="AlphaFoldDB" id="A0A7S2HTS8"/>
<evidence type="ECO:0000313" key="4">
    <source>
        <dbReference type="EMBL" id="CAD9500269.1"/>
    </source>
</evidence>
<proteinExistence type="inferred from homology"/>
<evidence type="ECO:0000256" key="1">
    <source>
        <dbReference type="ARBA" id="ARBA00006336"/>
    </source>
</evidence>